<dbReference type="InterPro" id="IPR027417">
    <property type="entry name" value="P-loop_NTPase"/>
</dbReference>
<evidence type="ECO:0000256" key="5">
    <source>
        <dbReference type="ARBA" id="ARBA00023242"/>
    </source>
</evidence>
<keyword evidence="3" id="KW-0175">Coiled coil</keyword>
<dbReference type="CDD" id="cd04178">
    <property type="entry name" value="Nucleostemin_like"/>
    <property type="match status" value="1"/>
</dbReference>
<evidence type="ECO:0000256" key="3">
    <source>
        <dbReference type="ARBA" id="ARBA00023054"/>
    </source>
</evidence>
<evidence type="ECO:0000256" key="2">
    <source>
        <dbReference type="ARBA" id="ARBA00022741"/>
    </source>
</evidence>
<comment type="subcellular location">
    <subcellularLocation>
        <location evidence="1">Nucleus</location>
        <location evidence="1">Nucleolus</location>
    </subcellularLocation>
</comment>
<dbReference type="PANTHER" id="PTHR11089:SF30">
    <property type="entry name" value="GUANINE NUCLEOTIDE-BINDING PROTEIN-LIKE 3 HOMOLOG"/>
    <property type="match status" value="1"/>
</dbReference>
<dbReference type="Gene3D" id="1.10.1580.10">
    <property type="match status" value="1"/>
</dbReference>
<dbReference type="EMBL" id="LAVV01007343">
    <property type="protein sequence ID" value="KNZ56241.1"/>
    <property type="molecule type" value="Genomic_DNA"/>
</dbReference>
<dbReference type="GO" id="GO:0050793">
    <property type="term" value="P:regulation of developmental process"/>
    <property type="evidence" value="ECO:0007669"/>
    <property type="project" value="UniProtKB-ARBA"/>
</dbReference>
<dbReference type="PRINTS" id="PR00326">
    <property type="entry name" value="GTP1OBG"/>
</dbReference>
<keyword evidence="9" id="KW-1185">Reference proteome</keyword>
<dbReference type="Proteomes" id="UP000037035">
    <property type="component" value="Unassembled WGS sequence"/>
</dbReference>
<dbReference type="SUPFAM" id="SSF52540">
    <property type="entry name" value="P-loop containing nucleoside triphosphate hydrolases"/>
    <property type="match status" value="1"/>
</dbReference>
<accession>A0A0L6V617</accession>
<name>A0A0L6V617_9BASI</name>
<keyword evidence="2" id="KW-0547">Nucleotide-binding</keyword>
<feature type="region of interest" description="Disordered" evidence="6">
    <location>
        <begin position="211"/>
        <end position="238"/>
    </location>
</feature>
<dbReference type="Gene3D" id="3.40.50.300">
    <property type="entry name" value="P-loop containing nucleotide triphosphate hydrolases"/>
    <property type="match status" value="1"/>
</dbReference>
<dbReference type="GO" id="GO:0051239">
    <property type="term" value="P:regulation of multicellular organismal process"/>
    <property type="evidence" value="ECO:0007669"/>
    <property type="project" value="UniProtKB-ARBA"/>
</dbReference>
<comment type="caution">
    <text evidence="8">The sequence shown here is derived from an EMBL/GenBank/DDBJ whole genome shotgun (WGS) entry which is preliminary data.</text>
</comment>
<dbReference type="FunFam" id="3.40.50.300:FF:000571">
    <property type="entry name" value="Guanine nucleotide-binding protein-like NSN1"/>
    <property type="match status" value="1"/>
</dbReference>
<dbReference type="GO" id="GO:0005525">
    <property type="term" value="F:GTP binding"/>
    <property type="evidence" value="ECO:0007669"/>
    <property type="project" value="UniProtKB-KW"/>
</dbReference>
<dbReference type="OrthoDB" id="444945at2759"/>
<evidence type="ECO:0000256" key="4">
    <source>
        <dbReference type="ARBA" id="ARBA00023134"/>
    </source>
</evidence>
<dbReference type="InterPro" id="IPR006073">
    <property type="entry name" value="GTP-bd"/>
</dbReference>
<dbReference type="GO" id="GO:0005730">
    <property type="term" value="C:nucleolus"/>
    <property type="evidence" value="ECO:0007669"/>
    <property type="project" value="UniProtKB-SubCell"/>
</dbReference>
<keyword evidence="5" id="KW-0539">Nucleus</keyword>
<sequence>MPKIRKKTSKRSTTRMKEKVKHQVKEAHKKAKKNAKKDVTWKSRVKKDIGIPALFPFKDQLLAEQEQAKLQVAPLSLCLEKRQALRQSASTSAAASASALAELINNHPSMDLDQPTHVQDQDLPDDPALTTSSIRAHAKSLQKVLSLSDVLIEVLDARDPLGTRSLQLERDAVQQGKKVLLVLNKVDLVPKQNVDSWLAYLRRSWPTLPFKSSTQSQRNNLSSKGSQATGREGPSSANACSIQPLMQLLKNYARRPTVADPSRPSCTASGIKSLASITVGIIGFPNVGKSSLINTLKRSRVCGVAPTPGFTKEVQEIVLEKGLKVLDCPGVVLSIDATSDETAAAHVLRNAVKVEQILDPLPPVGMILKRCKIEHLMLLYNIPAFTYPGQSDDERLKEFLIQVCRSRGRVKKGGIPDLQGCAKAILQDWNTGRIPYYTVPPPLPKGEEKSNASTSTSDLDTVIRPPVRMTSSEIEMSGSGELKLLGETTGDVEMHNETSLNSSKQSIGPEIVSLAPKKKSKQVNFASTAVPAGSSQASQLDRMGISAPIGENKLIAKQARKERKKLSKSNARLMEQDEVTMQDVDQINQDEDPILEDQAYSFADFFHGTQAVAKSF</sequence>
<dbReference type="PANTHER" id="PTHR11089">
    <property type="entry name" value="GTP-BINDING PROTEIN-RELATED"/>
    <property type="match status" value="1"/>
</dbReference>
<organism evidence="8 9">
    <name type="scientific">Puccinia sorghi</name>
    <dbReference type="NCBI Taxonomy" id="27349"/>
    <lineage>
        <taxon>Eukaryota</taxon>
        <taxon>Fungi</taxon>
        <taxon>Dikarya</taxon>
        <taxon>Basidiomycota</taxon>
        <taxon>Pucciniomycotina</taxon>
        <taxon>Pucciniomycetes</taxon>
        <taxon>Pucciniales</taxon>
        <taxon>Pucciniaceae</taxon>
        <taxon>Puccinia</taxon>
    </lineage>
</organism>
<dbReference type="Pfam" id="PF01926">
    <property type="entry name" value="MMR_HSR1"/>
    <property type="match status" value="1"/>
</dbReference>
<evidence type="ECO:0000259" key="7">
    <source>
        <dbReference type="PROSITE" id="PS51721"/>
    </source>
</evidence>
<dbReference type="VEuPathDB" id="FungiDB:VP01_2456g1"/>
<dbReference type="FunFam" id="1.10.1580.10:FF:000002">
    <property type="entry name" value="Guanine nucleotide-binding protein-like 3 (nucleolar)-like"/>
    <property type="match status" value="1"/>
</dbReference>
<feature type="compositionally biased region" description="Basic and acidic residues" evidence="6">
    <location>
        <begin position="15"/>
        <end position="26"/>
    </location>
</feature>
<keyword evidence="4" id="KW-0342">GTP-binding</keyword>
<evidence type="ECO:0000313" key="9">
    <source>
        <dbReference type="Proteomes" id="UP000037035"/>
    </source>
</evidence>
<feature type="domain" description="CP-type G" evidence="7">
    <location>
        <begin position="138"/>
        <end position="334"/>
    </location>
</feature>
<evidence type="ECO:0000256" key="6">
    <source>
        <dbReference type="SAM" id="MobiDB-lite"/>
    </source>
</evidence>
<dbReference type="AlphaFoldDB" id="A0A0L6V617"/>
<proteinExistence type="predicted"/>
<feature type="compositionally biased region" description="Basic residues" evidence="6">
    <location>
        <begin position="1"/>
        <end position="14"/>
    </location>
</feature>
<protein>
    <recommendedName>
        <fullName evidence="7">CP-type G domain-containing protein</fullName>
    </recommendedName>
</protein>
<dbReference type="InterPro" id="IPR023179">
    <property type="entry name" value="GTP-bd_ortho_bundle_sf"/>
</dbReference>
<dbReference type="STRING" id="27349.A0A0L6V617"/>
<dbReference type="PROSITE" id="PS51721">
    <property type="entry name" value="G_CP"/>
    <property type="match status" value="1"/>
</dbReference>
<evidence type="ECO:0000313" key="8">
    <source>
        <dbReference type="EMBL" id="KNZ56241.1"/>
    </source>
</evidence>
<feature type="region of interest" description="Disordered" evidence="6">
    <location>
        <begin position="1"/>
        <end position="39"/>
    </location>
</feature>
<dbReference type="Pfam" id="PF08701">
    <property type="entry name" value="GN3L_Grn1"/>
    <property type="match status" value="1"/>
</dbReference>
<evidence type="ECO:0000256" key="1">
    <source>
        <dbReference type="ARBA" id="ARBA00004604"/>
    </source>
</evidence>
<dbReference type="InterPro" id="IPR014813">
    <property type="entry name" value="Gnl3_N_dom"/>
</dbReference>
<dbReference type="InterPro" id="IPR030378">
    <property type="entry name" value="G_CP_dom"/>
</dbReference>
<dbReference type="InterPro" id="IPR050755">
    <property type="entry name" value="TRAFAC_YlqF/YawG_RiboMat"/>
</dbReference>
<reference evidence="8 9" key="1">
    <citation type="submission" date="2015-08" db="EMBL/GenBank/DDBJ databases">
        <title>Next Generation Sequencing and Analysis of the Genome of Puccinia sorghi L Schw, the Causal Agent of Maize Common Rust.</title>
        <authorList>
            <person name="Rochi L."/>
            <person name="Burguener G."/>
            <person name="Darino M."/>
            <person name="Turjanski A."/>
            <person name="Kreff E."/>
            <person name="Dieguez M.J."/>
            <person name="Sacco F."/>
        </authorList>
    </citation>
    <scope>NUCLEOTIDE SEQUENCE [LARGE SCALE GENOMIC DNA]</scope>
    <source>
        <strain evidence="8 9">RO10H11247</strain>
    </source>
</reference>
<gene>
    <name evidence="8" type="ORF">VP01_2456g1</name>
</gene>